<comment type="caution">
    <text evidence="1">The sequence shown here is derived from an EMBL/GenBank/DDBJ whole genome shotgun (WGS) entry which is preliminary data.</text>
</comment>
<evidence type="ECO:0000313" key="2">
    <source>
        <dbReference type="Proteomes" id="UP001188597"/>
    </source>
</evidence>
<dbReference type="AlphaFoldDB" id="A0AA88W6D1"/>
<reference evidence="1" key="1">
    <citation type="submission" date="2022-12" db="EMBL/GenBank/DDBJ databases">
        <title>Draft genome assemblies for two species of Escallonia (Escalloniales).</title>
        <authorList>
            <person name="Chanderbali A."/>
            <person name="Dervinis C."/>
            <person name="Anghel I."/>
            <person name="Soltis D."/>
            <person name="Soltis P."/>
            <person name="Zapata F."/>
        </authorList>
    </citation>
    <scope>NUCLEOTIDE SEQUENCE</scope>
    <source>
        <strain evidence="1">UCBG64.0493</strain>
        <tissue evidence="1">Leaf</tissue>
    </source>
</reference>
<organism evidence="1 2">
    <name type="scientific">Escallonia herrerae</name>
    <dbReference type="NCBI Taxonomy" id="1293975"/>
    <lineage>
        <taxon>Eukaryota</taxon>
        <taxon>Viridiplantae</taxon>
        <taxon>Streptophyta</taxon>
        <taxon>Embryophyta</taxon>
        <taxon>Tracheophyta</taxon>
        <taxon>Spermatophyta</taxon>
        <taxon>Magnoliopsida</taxon>
        <taxon>eudicotyledons</taxon>
        <taxon>Gunneridae</taxon>
        <taxon>Pentapetalae</taxon>
        <taxon>asterids</taxon>
        <taxon>campanulids</taxon>
        <taxon>Escalloniales</taxon>
        <taxon>Escalloniaceae</taxon>
        <taxon>Escallonia</taxon>
    </lineage>
</organism>
<proteinExistence type="predicted"/>
<dbReference type="Proteomes" id="UP001188597">
    <property type="component" value="Unassembled WGS sequence"/>
</dbReference>
<accession>A0AA88W6D1</accession>
<sequence>MGLGIKWLKIFFNTGEIISRHFLKVLKVACKISEDIIKPDSNYNDVIAEYICTSTPFQCYLYIGAVLEPLMVRMSKLDSHKTNKPNIFGERNFLRKISWLIKALTNTIISPTFVDVIKLHVILENAKRSLTTYTLH</sequence>
<protein>
    <submittedName>
        <fullName evidence="1">Uncharacterized protein</fullName>
    </submittedName>
</protein>
<name>A0AA88W6D1_9ASTE</name>
<gene>
    <name evidence="1" type="ORF">RJ639_047834</name>
</gene>
<keyword evidence="2" id="KW-1185">Reference proteome</keyword>
<evidence type="ECO:0000313" key="1">
    <source>
        <dbReference type="EMBL" id="KAK3020613.1"/>
    </source>
</evidence>
<dbReference type="EMBL" id="JAVXUP010000805">
    <property type="protein sequence ID" value="KAK3020613.1"/>
    <property type="molecule type" value="Genomic_DNA"/>
</dbReference>